<evidence type="ECO:0000313" key="4">
    <source>
        <dbReference type="Proteomes" id="UP000039865"/>
    </source>
</evidence>
<evidence type="ECO:0000256" key="2">
    <source>
        <dbReference type="SAM" id="MobiDB-lite"/>
    </source>
</evidence>
<protein>
    <submittedName>
        <fullName evidence="3">Uncharacterized protein</fullName>
    </submittedName>
</protein>
<feature type="region of interest" description="Disordered" evidence="2">
    <location>
        <begin position="360"/>
        <end position="384"/>
    </location>
</feature>
<keyword evidence="1" id="KW-0175">Coiled coil</keyword>
<dbReference type="InterPro" id="IPR036322">
    <property type="entry name" value="WD40_repeat_dom_sf"/>
</dbReference>
<reference evidence="3 4" key="1">
    <citation type="submission" date="2014-06" db="EMBL/GenBank/DDBJ databases">
        <authorList>
            <person name="Swart Estienne"/>
        </authorList>
    </citation>
    <scope>NUCLEOTIDE SEQUENCE [LARGE SCALE GENOMIC DNA]</scope>
    <source>
        <strain evidence="3 4">130c</strain>
    </source>
</reference>
<dbReference type="SUPFAM" id="SSF50978">
    <property type="entry name" value="WD40 repeat-like"/>
    <property type="match status" value="1"/>
</dbReference>
<organism evidence="3 4">
    <name type="scientific">Stylonychia lemnae</name>
    <name type="common">Ciliate</name>
    <dbReference type="NCBI Taxonomy" id="5949"/>
    <lineage>
        <taxon>Eukaryota</taxon>
        <taxon>Sar</taxon>
        <taxon>Alveolata</taxon>
        <taxon>Ciliophora</taxon>
        <taxon>Intramacronucleata</taxon>
        <taxon>Spirotrichea</taxon>
        <taxon>Stichotrichia</taxon>
        <taxon>Sporadotrichida</taxon>
        <taxon>Oxytrichidae</taxon>
        <taxon>Stylonychinae</taxon>
        <taxon>Stylonychia</taxon>
    </lineage>
</organism>
<gene>
    <name evidence="3" type="primary">Contig15386.g16399</name>
    <name evidence="3" type="ORF">STYLEM_15037</name>
</gene>
<proteinExistence type="predicted"/>
<sequence>MIQSEKEEKQILGSQKVSDLMIVLAKKIMLLVKNTVGGKKFIKILKSLPNLELSQDDNLFDLLILGKPTKLYPQIDPSNTKVDQFTISDSAVLNSQSTIIDSQTSKGQSLDQSLAVYTQNNEIIQKRVPTNTDKQVLDKTNQMEIPNQISSIDQAFMTYDKGVVQIQQRLDLLINQRSQDHQEVMTKLEAINSQNQETRNNANENSQKFGQLRNISSHIQQSQEKFQSEIERSQENILSSSEIRRQNKEQNIGPFTDNREVQRDLNYFQRRNKSSDDQADDGNSKIIAKSDSKSRKNHFENYQNFKNDANTKKFNQVQDRYLRNEQDNNQPSEGYVTKAQIDSVQQESGRVQDQAIVQLKSQNRKSSQKSIRKGHQQLSQDPIFKKGGLRKQDQVLAKIISSHKEKMRVQLPKDKKQTVVFHNNFNGNLIIGSNDICTRVYEKNLQDLSEFSLPAELISIMAYPVNNHIFCGLNDLTVAILDQEDYSMVCQPLKTKEVVQKFILYTHQSAQDLDDIDLIIFLERDGYLEFYSPRKGLIVFTYQHSCKLSIQDGIQVVNENQLCLGFAQLVDQAYKQGQVSFLEIDLQIIKKKDNSKNDEYISEQIAVKELKSEDSFVGKSVFCIQQISSNVFIICIIDKMIKILNRKNPKEIHDIANPSQSINYNSLIKIDGFGDDLPYLIFRDSRSIGIINCKTLDAKLILNEIQYARCGNVFSLEQAREDDGSLSLYTFTFERENNKRELRHISINI</sequence>
<evidence type="ECO:0000313" key="3">
    <source>
        <dbReference type="EMBL" id="CDW85946.1"/>
    </source>
</evidence>
<keyword evidence="4" id="KW-1185">Reference proteome</keyword>
<dbReference type="Proteomes" id="UP000039865">
    <property type="component" value="Unassembled WGS sequence"/>
</dbReference>
<dbReference type="InParanoid" id="A0A078AVA1"/>
<name>A0A078AVA1_STYLE</name>
<accession>A0A078AVA1</accession>
<feature type="coiled-coil region" evidence="1">
    <location>
        <begin position="181"/>
        <end position="208"/>
    </location>
</feature>
<dbReference type="EMBL" id="CCKQ01014195">
    <property type="protein sequence ID" value="CDW85946.1"/>
    <property type="molecule type" value="Genomic_DNA"/>
</dbReference>
<feature type="region of interest" description="Disordered" evidence="2">
    <location>
        <begin position="219"/>
        <end position="296"/>
    </location>
</feature>
<evidence type="ECO:0000256" key="1">
    <source>
        <dbReference type="SAM" id="Coils"/>
    </source>
</evidence>
<feature type="compositionally biased region" description="Basic residues" evidence="2">
    <location>
        <begin position="362"/>
        <end position="375"/>
    </location>
</feature>
<dbReference type="AlphaFoldDB" id="A0A078AVA1"/>